<dbReference type="Gene3D" id="3.30.1150.10">
    <property type="match status" value="1"/>
</dbReference>
<accession>A0A2N7VD18</accession>
<evidence type="ECO:0000256" key="4">
    <source>
        <dbReference type="ARBA" id="ARBA00022475"/>
    </source>
</evidence>
<evidence type="ECO:0000256" key="9">
    <source>
        <dbReference type="ARBA" id="ARBA00023136"/>
    </source>
</evidence>
<dbReference type="EMBL" id="PNYA01000036">
    <property type="protein sequence ID" value="PMS15051.1"/>
    <property type="molecule type" value="Genomic_DNA"/>
</dbReference>
<keyword evidence="8 11" id="KW-1133">Transmembrane helix</keyword>
<dbReference type="AlphaFoldDB" id="A0A2N7VD18"/>
<evidence type="ECO:0000256" key="11">
    <source>
        <dbReference type="SAM" id="Phobius"/>
    </source>
</evidence>
<keyword evidence="4" id="KW-1003">Cell membrane</keyword>
<comment type="caution">
    <text evidence="13">The sequence shown here is derived from an EMBL/GenBank/DDBJ whole genome shotgun (WGS) entry which is preliminary data.</text>
</comment>
<dbReference type="InterPro" id="IPR037682">
    <property type="entry name" value="TonB_C"/>
</dbReference>
<dbReference type="Proteomes" id="UP000235616">
    <property type="component" value="Unassembled WGS sequence"/>
</dbReference>
<dbReference type="InterPro" id="IPR006260">
    <property type="entry name" value="TonB/TolA_C"/>
</dbReference>
<feature type="compositionally biased region" description="Polar residues" evidence="10">
    <location>
        <begin position="123"/>
        <end position="158"/>
    </location>
</feature>
<evidence type="ECO:0000256" key="2">
    <source>
        <dbReference type="ARBA" id="ARBA00006555"/>
    </source>
</evidence>
<evidence type="ECO:0000313" key="13">
    <source>
        <dbReference type="EMBL" id="PMS15051.1"/>
    </source>
</evidence>
<sequence length="265" mass="28178">MGSGREAFACAAPMYSISTWERGERRRLTAIAAVVLALHVVAGISFLRRDLDVDRLAVPRRAPLLIHLVTVPATGAAPVKAIEPVAKRTEADRSVRRHEPPVKRAQGGARTDTDTVRPAAPKQTESPRQTHSASTPITPSTAQPELPSASTAAATQERGQAPSAPEPPTRAADAAPLFDAAYLHNRAPDYPPTALARRWEGTVLLNVHVLANGTAREVTVLASSGHESLDAAALEAVADWRFVPAHQAGQAIDAWVHVPVVFKTA</sequence>
<evidence type="ECO:0000256" key="7">
    <source>
        <dbReference type="ARBA" id="ARBA00022927"/>
    </source>
</evidence>
<keyword evidence="9 11" id="KW-0472">Membrane</keyword>
<keyword evidence="6 11" id="KW-0812">Transmembrane</keyword>
<evidence type="ECO:0000256" key="3">
    <source>
        <dbReference type="ARBA" id="ARBA00022448"/>
    </source>
</evidence>
<reference evidence="13 14" key="1">
    <citation type="submission" date="2018-01" db="EMBL/GenBank/DDBJ databases">
        <title>Whole genome analyses suggest that Burkholderia sensu lato contains two further novel genera in the rhizoxinica-symbiotica group Mycetohabitans gen. nov., and Trinickia gen. nov.: implications for the evolution of diazotrophy and nodulation in the Burkholderiaceae.</title>
        <authorList>
            <person name="Estrada-de los Santos P."/>
            <person name="Palmer M."/>
            <person name="Chavez-Ramirez B."/>
            <person name="Beukes C."/>
            <person name="Steenkamp E.T."/>
            <person name="Hirsch A.M."/>
            <person name="Manyaka P."/>
            <person name="Maluk M."/>
            <person name="Lafos M."/>
            <person name="Crook M."/>
            <person name="Gross E."/>
            <person name="Simon M.F."/>
            <person name="Bueno dos Reis Junior F."/>
            <person name="Poole P.S."/>
            <person name="Venter S.N."/>
            <person name="James E.K."/>
        </authorList>
    </citation>
    <scope>NUCLEOTIDE SEQUENCE [LARGE SCALE GENOMIC DNA]</scope>
    <source>
        <strain evidence="13 14">GIMN1.004</strain>
    </source>
</reference>
<evidence type="ECO:0000256" key="5">
    <source>
        <dbReference type="ARBA" id="ARBA00022519"/>
    </source>
</evidence>
<feature type="compositionally biased region" description="Basic and acidic residues" evidence="10">
    <location>
        <begin position="85"/>
        <end position="102"/>
    </location>
</feature>
<comment type="similarity">
    <text evidence="2">Belongs to the TonB family.</text>
</comment>
<evidence type="ECO:0000256" key="1">
    <source>
        <dbReference type="ARBA" id="ARBA00004383"/>
    </source>
</evidence>
<gene>
    <name evidence="13" type="ORF">C0Z18_28935</name>
</gene>
<evidence type="ECO:0000259" key="12">
    <source>
        <dbReference type="PROSITE" id="PS52015"/>
    </source>
</evidence>
<keyword evidence="7" id="KW-0653">Protein transport</keyword>
<evidence type="ECO:0000256" key="10">
    <source>
        <dbReference type="SAM" id="MobiDB-lite"/>
    </source>
</evidence>
<evidence type="ECO:0000256" key="6">
    <source>
        <dbReference type="ARBA" id="ARBA00022692"/>
    </source>
</evidence>
<dbReference type="GO" id="GO:0015031">
    <property type="term" value="P:protein transport"/>
    <property type="evidence" value="ECO:0007669"/>
    <property type="project" value="UniProtKB-KW"/>
</dbReference>
<proteinExistence type="inferred from homology"/>
<dbReference type="NCBIfam" id="TIGR01352">
    <property type="entry name" value="tonB_Cterm"/>
    <property type="match status" value="1"/>
</dbReference>
<feature type="region of interest" description="Disordered" evidence="10">
    <location>
        <begin position="84"/>
        <end position="171"/>
    </location>
</feature>
<evidence type="ECO:0000313" key="14">
    <source>
        <dbReference type="Proteomes" id="UP000235616"/>
    </source>
</evidence>
<dbReference type="GO" id="GO:0098797">
    <property type="term" value="C:plasma membrane protein complex"/>
    <property type="evidence" value="ECO:0007669"/>
    <property type="project" value="TreeGrafter"/>
</dbReference>
<dbReference type="PROSITE" id="PS52015">
    <property type="entry name" value="TONB_CTD"/>
    <property type="match status" value="1"/>
</dbReference>
<keyword evidence="3" id="KW-0813">Transport</keyword>
<comment type="subcellular location">
    <subcellularLocation>
        <location evidence="1">Cell inner membrane</location>
        <topology evidence="1">Single-pass membrane protein</topology>
        <orientation evidence="1">Periplasmic side</orientation>
    </subcellularLocation>
</comment>
<evidence type="ECO:0000256" key="8">
    <source>
        <dbReference type="ARBA" id="ARBA00022989"/>
    </source>
</evidence>
<dbReference type="GO" id="GO:0031992">
    <property type="term" value="F:energy transducer activity"/>
    <property type="evidence" value="ECO:0007669"/>
    <property type="project" value="TreeGrafter"/>
</dbReference>
<keyword evidence="5" id="KW-0997">Cell inner membrane</keyword>
<feature type="transmembrane region" description="Helical" evidence="11">
    <location>
        <begin position="28"/>
        <end position="47"/>
    </location>
</feature>
<dbReference type="PANTHER" id="PTHR33446:SF2">
    <property type="entry name" value="PROTEIN TONB"/>
    <property type="match status" value="1"/>
</dbReference>
<keyword evidence="14" id="KW-1185">Reference proteome</keyword>
<feature type="domain" description="TonB C-terminal" evidence="12">
    <location>
        <begin position="175"/>
        <end position="265"/>
    </location>
</feature>
<protein>
    <recommendedName>
        <fullName evidence="12">TonB C-terminal domain-containing protein</fullName>
    </recommendedName>
</protein>
<name>A0A2N7VD18_9BURK</name>
<dbReference type="GO" id="GO:0055085">
    <property type="term" value="P:transmembrane transport"/>
    <property type="evidence" value="ECO:0007669"/>
    <property type="project" value="InterPro"/>
</dbReference>
<dbReference type="InterPro" id="IPR051045">
    <property type="entry name" value="TonB-dependent_transducer"/>
</dbReference>
<dbReference type="PANTHER" id="PTHR33446">
    <property type="entry name" value="PROTEIN TONB-RELATED"/>
    <property type="match status" value="1"/>
</dbReference>
<dbReference type="Pfam" id="PF03544">
    <property type="entry name" value="TonB_C"/>
    <property type="match status" value="1"/>
</dbReference>
<organism evidence="13 14">
    <name type="scientific">Trinickia dabaoshanensis</name>
    <dbReference type="NCBI Taxonomy" id="564714"/>
    <lineage>
        <taxon>Bacteria</taxon>
        <taxon>Pseudomonadati</taxon>
        <taxon>Pseudomonadota</taxon>
        <taxon>Betaproteobacteria</taxon>
        <taxon>Burkholderiales</taxon>
        <taxon>Burkholderiaceae</taxon>
        <taxon>Trinickia</taxon>
    </lineage>
</organism>
<dbReference type="SUPFAM" id="SSF74653">
    <property type="entry name" value="TolA/TonB C-terminal domain"/>
    <property type="match status" value="1"/>
</dbReference>